<sequence length="64" mass="7358">MKSGKEIARSLDKGAQSFALFLCNPKQCTFLNRKPLNWVSIIFYYAIFYTCLLGFFLSLILLVT</sequence>
<proteinExistence type="predicted"/>
<dbReference type="Pfam" id="PF00287">
    <property type="entry name" value="Na_K-ATPase"/>
    <property type="match status" value="1"/>
</dbReference>
<keyword evidence="1" id="KW-1133">Transmembrane helix</keyword>
<accession>A0A564XZ45</accession>
<name>A0A564XZ45_HYMDI</name>
<dbReference type="Proteomes" id="UP000321570">
    <property type="component" value="Unassembled WGS sequence"/>
</dbReference>
<keyword evidence="1" id="KW-0812">Transmembrane</keyword>
<dbReference type="Gene3D" id="1.20.5.170">
    <property type="match status" value="1"/>
</dbReference>
<evidence type="ECO:0000313" key="2">
    <source>
        <dbReference type="EMBL" id="VUZ40166.1"/>
    </source>
</evidence>
<dbReference type="InterPro" id="IPR000402">
    <property type="entry name" value="Na/K_ATPase_sub_beta"/>
</dbReference>
<dbReference type="AlphaFoldDB" id="A0A564XZ45"/>
<dbReference type="GO" id="GO:0006814">
    <property type="term" value="P:sodium ion transport"/>
    <property type="evidence" value="ECO:0007669"/>
    <property type="project" value="InterPro"/>
</dbReference>
<dbReference type="GO" id="GO:0006813">
    <property type="term" value="P:potassium ion transport"/>
    <property type="evidence" value="ECO:0007669"/>
    <property type="project" value="InterPro"/>
</dbReference>
<evidence type="ECO:0000256" key="1">
    <source>
        <dbReference type="SAM" id="Phobius"/>
    </source>
</evidence>
<gene>
    <name evidence="2" type="ORF">WMSIL1_LOCUS1275</name>
</gene>
<organism evidence="2 3">
    <name type="scientific">Hymenolepis diminuta</name>
    <name type="common">Rat tapeworm</name>
    <dbReference type="NCBI Taxonomy" id="6216"/>
    <lineage>
        <taxon>Eukaryota</taxon>
        <taxon>Metazoa</taxon>
        <taxon>Spiralia</taxon>
        <taxon>Lophotrochozoa</taxon>
        <taxon>Platyhelminthes</taxon>
        <taxon>Cestoda</taxon>
        <taxon>Eucestoda</taxon>
        <taxon>Cyclophyllidea</taxon>
        <taxon>Hymenolepididae</taxon>
        <taxon>Hymenolepis</taxon>
    </lineage>
</organism>
<evidence type="ECO:0000313" key="3">
    <source>
        <dbReference type="Proteomes" id="UP000321570"/>
    </source>
</evidence>
<feature type="non-terminal residue" evidence="2">
    <location>
        <position position="64"/>
    </location>
</feature>
<feature type="transmembrane region" description="Helical" evidence="1">
    <location>
        <begin position="41"/>
        <end position="63"/>
    </location>
</feature>
<reference evidence="2 3" key="1">
    <citation type="submission" date="2019-07" db="EMBL/GenBank/DDBJ databases">
        <authorList>
            <person name="Jastrzebski P J."/>
            <person name="Paukszto L."/>
            <person name="Jastrzebski P J."/>
        </authorList>
    </citation>
    <scope>NUCLEOTIDE SEQUENCE [LARGE SCALE GENOMIC DNA]</scope>
    <source>
        <strain evidence="2 3">WMS-il1</strain>
    </source>
</reference>
<dbReference type="GO" id="GO:0005890">
    <property type="term" value="C:sodium:potassium-exchanging ATPase complex"/>
    <property type="evidence" value="ECO:0007669"/>
    <property type="project" value="InterPro"/>
</dbReference>
<keyword evidence="1" id="KW-0472">Membrane</keyword>
<keyword evidence="3" id="KW-1185">Reference proteome</keyword>
<protein>
    <submittedName>
        <fullName evidence="2">Uncharacterized protein</fullName>
    </submittedName>
</protein>
<dbReference type="EMBL" id="CABIJS010000031">
    <property type="protein sequence ID" value="VUZ40166.1"/>
    <property type="molecule type" value="Genomic_DNA"/>
</dbReference>